<evidence type="ECO:0000313" key="2">
    <source>
        <dbReference type="Proteomes" id="UP000245207"/>
    </source>
</evidence>
<keyword evidence="2" id="KW-1185">Reference proteome</keyword>
<gene>
    <name evidence="1" type="ORF">CTI12_AA452280</name>
</gene>
<accession>A0A2U1LV65</accession>
<protein>
    <submittedName>
        <fullName evidence="1">Alpha/beta hydrolase fold-1</fullName>
    </submittedName>
</protein>
<dbReference type="Proteomes" id="UP000245207">
    <property type="component" value="Unassembled WGS sequence"/>
</dbReference>
<reference evidence="1 2" key="1">
    <citation type="journal article" date="2018" name="Mol. Plant">
        <title>The genome of Artemisia annua provides insight into the evolution of Asteraceae family and artemisinin biosynthesis.</title>
        <authorList>
            <person name="Shen Q."/>
            <person name="Zhang L."/>
            <person name="Liao Z."/>
            <person name="Wang S."/>
            <person name="Yan T."/>
            <person name="Shi P."/>
            <person name="Liu M."/>
            <person name="Fu X."/>
            <person name="Pan Q."/>
            <person name="Wang Y."/>
            <person name="Lv Z."/>
            <person name="Lu X."/>
            <person name="Zhang F."/>
            <person name="Jiang W."/>
            <person name="Ma Y."/>
            <person name="Chen M."/>
            <person name="Hao X."/>
            <person name="Li L."/>
            <person name="Tang Y."/>
            <person name="Lv G."/>
            <person name="Zhou Y."/>
            <person name="Sun X."/>
            <person name="Brodelius P.E."/>
            <person name="Rose J.K.C."/>
            <person name="Tang K."/>
        </authorList>
    </citation>
    <scope>NUCLEOTIDE SEQUENCE [LARGE SCALE GENOMIC DNA]</scope>
    <source>
        <strain evidence="2">cv. Huhao1</strain>
        <tissue evidence="1">Leaf</tissue>
    </source>
</reference>
<dbReference type="AlphaFoldDB" id="A0A2U1LV65"/>
<organism evidence="1 2">
    <name type="scientific">Artemisia annua</name>
    <name type="common">Sweet wormwood</name>
    <dbReference type="NCBI Taxonomy" id="35608"/>
    <lineage>
        <taxon>Eukaryota</taxon>
        <taxon>Viridiplantae</taxon>
        <taxon>Streptophyta</taxon>
        <taxon>Embryophyta</taxon>
        <taxon>Tracheophyta</taxon>
        <taxon>Spermatophyta</taxon>
        <taxon>Magnoliopsida</taxon>
        <taxon>eudicotyledons</taxon>
        <taxon>Gunneridae</taxon>
        <taxon>Pentapetalae</taxon>
        <taxon>asterids</taxon>
        <taxon>campanulids</taxon>
        <taxon>Asterales</taxon>
        <taxon>Asteraceae</taxon>
        <taxon>Asteroideae</taxon>
        <taxon>Anthemideae</taxon>
        <taxon>Artemisiinae</taxon>
        <taxon>Artemisia</taxon>
    </lineage>
</organism>
<dbReference type="EMBL" id="PKPP01007624">
    <property type="protein sequence ID" value="PWA52878.1"/>
    <property type="molecule type" value="Genomic_DNA"/>
</dbReference>
<comment type="caution">
    <text evidence="1">The sequence shown here is derived from an EMBL/GenBank/DDBJ whole genome shotgun (WGS) entry which is preliminary data.</text>
</comment>
<keyword evidence="1" id="KW-0378">Hydrolase</keyword>
<name>A0A2U1LV65_ARTAN</name>
<proteinExistence type="predicted"/>
<dbReference type="GO" id="GO:0016787">
    <property type="term" value="F:hydrolase activity"/>
    <property type="evidence" value="ECO:0007669"/>
    <property type="project" value="UniProtKB-KW"/>
</dbReference>
<sequence length="64" mass="6947">MHHNGGFKKYVLLLEEVVVVEGAAHFINQEVPDKGAGRSLSGTIQAGRSFGSNRKMACFENLLS</sequence>
<evidence type="ECO:0000313" key="1">
    <source>
        <dbReference type="EMBL" id="PWA52878.1"/>
    </source>
</evidence>